<evidence type="ECO:0000313" key="3">
    <source>
        <dbReference type="Proteomes" id="UP000017396"/>
    </source>
</evidence>
<dbReference type="KEGG" id="glj:GKIL_0167"/>
<dbReference type="AlphaFoldDB" id="U5QFP0"/>
<gene>
    <name evidence="2" type="ORF">GKIL_0167</name>
</gene>
<feature type="chain" id="PRO_5004663910" evidence="1">
    <location>
        <begin position="22"/>
        <end position="38"/>
    </location>
</feature>
<protein>
    <submittedName>
        <fullName evidence="2">Uncharacterized protein</fullName>
    </submittedName>
</protein>
<feature type="signal peptide" evidence="1">
    <location>
        <begin position="1"/>
        <end position="21"/>
    </location>
</feature>
<name>U5QFP0_GLOK1</name>
<dbReference type="Proteomes" id="UP000017396">
    <property type="component" value="Chromosome"/>
</dbReference>
<keyword evidence="1" id="KW-0732">Signal</keyword>
<evidence type="ECO:0000256" key="1">
    <source>
        <dbReference type="SAM" id="SignalP"/>
    </source>
</evidence>
<dbReference type="STRING" id="1183438.GKIL_0167"/>
<reference evidence="2 3" key="1">
    <citation type="journal article" date="2013" name="PLoS ONE">
        <title>Cultivation and Complete Genome Sequencing of Gloeobacter kilaueensis sp. nov., from a Lava Cave in Kilauea Caldera, Hawai'i.</title>
        <authorList>
            <person name="Saw J.H."/>
            <person name="Schatz M."/>
            <person name="Brown M.V."/>
            <person name="Kunkel D.D."/>
            <person name="Foster J.S."/>
            <person name="Shick H."/>
            <person name="Christensen S."/>
            <person name="Hou S."/>
            <person name="Wan X."/>
            <person name="Donachie S.P."/>
        </authorList>
    </citation>
    <scope>NUCLEOTIDE SEQUENCE [LARGE SCALE GENOMIC DNA]</scope>
    <source>
        <strain evidence="3">JS</strain>
    </source>
</reference>
<dbReference type="HOGENOM" id="CLU_3328381_0_0_3"/>
<sequence>MKFPALILVIVVLATGSAAWAQESGRATGSPQSNQILP</sequence>
<dbReference type="EMBL" id="CP003587">
    <property type="protein sequence ID" value="AGY56414.1"/>
    <property type="molecule type" value="Genomic_DNA"/>
</dbReference>
<proteinExistence type="predicted"/>
<keyword evidence="3" id="KW-1185">Reference proteome</keyword>
<accession>U5QFP0</accession>
<evidence type="ECO:0000313" key="2">
    <source>
        <dbReference type="EMBL" id="AGY56414.1"/>
    </source>
</evidence>
<organism evidence="2 3">
    <name type="scientific">Gloeobacter kilaueensis (strain ATCC BAA-2537 / CCAP 1431/1 / ULC 316 / JS1)</name>
    <dbReference type="NCBI Taxonomy" id="1183438"/>
    <lineage>
        <taxon>Bacteria</taxon>
        <taxon>Bacillati</taxon>
        <taxon>Cyanobacteriota</taxon>
        <taxon>Cyanophyceae</taxon>
        <taxon>Gloeobacterales</taxon>
        <taxon>Gloeobacteraceae</taxon>
        <taxon>Gloeobacter</taxon>
    </lineage>
</organism>